<evidence type="ECO:0000256" key="1">
    <source>
        <dbReference type="ARBA" id="ARBA00022723"/>
    </source>
</evidence>
<dbReference type="InterPro" id="IPR050457">
    <property type="entry name" value="ZnFinger_BTB_dom_contain"/>
</dbReference>
<evidence type="ECO:0000256" key="6">
    <source>
        <dbReference type="SAM" id="MobiDB-lite"/>
    </source>
</evidence>
<dbReference type="Proteomes" id="UP000054166">
    <property type="component" value="Unassembled WGS sequence"/>
</dbReference>
<dbReference type="OrthoDB" id="654211at2759"/>
<feature type="region of interest" description="Disordered" evidence="6">
    <location>
        <begin position="49"/>
        <end position="99"/>
    </location>
</feature>
<keyword evidence="2" id="KW-0677">Repeat</keyword>
<evidence type="ECO:0000313" key="8">
    <source>
        <dbReference type="EMBL" id="KIM90787.1"/>
    </source>
</evidence>
<dbReference type="EMBL" id="KN832972">
    <property type="protein sequence ID" value="KIM90787.1"/>
    <property type="molecule type" value="Genomic_DNA"/>
</dbReference>
<dbReference type="PROSITE" id="PS50157">
    <property type="entry name" value="ZINC_FINGER_C2H2_2"/>
    <property type="match status" value="1"/>
</dbReference>
<dbReference type="InParanoid" id="A0A0C3CM86"/>
<evidence type="ECO:0000313" key="9">
    <source>
        <dbReference type="Proteomes" id="UP000054166"/>
    </source>
</evidence>
<accession>A0A0C3CM86</accession>
<dbReference type="HOGENOM" id="CLU_040341_0_0_1"/>
<dbReference type="AlphaFoldDB" id="A0A0C3CM86"/>
<dbReference type="FunFam" id="3.30.160.60:FF:000303">
    <property type="entry name" value="Zinc finger protein 41"/>
    <property type="match status" value="1"/>
</dbReference>
<dbReference type="Gene3D" id="3.30.160.60">
    <property type="entry name" value="Classic Zinc Finger"/>
    <property type="match status" value="1"/>
</dbReference>
<dbReference type="SMART" id="SM00355">
    <property type="entry name" value="ZnF_C2H2"/>
    <property type="match status" value="2"/>
</dbReference>
<dbReference type="PANTHER" id="PTHR46105">
    <property type="entry name" value="AGAP004733-PA"/>
    <property type="match status" value="1"/>
</dbReference>
<feature type="region of interest" description="Disordered" evidence="6">
    <location>
        <begin position="125"/>
        <end position="206"/>
    </location>
</feature>
<feature type="region of interest" description="Disordered" evidence="6">
    <location>
        <begin position="313"/>
        <end position="349"/>
    </location>
</feature>
<dbReference type="InterPro" id="IPR036236">
    <property type="entry name" value="Znf_C2H2_sf"/>
</dbReference>
<dbReference type="SUPFAM" id="SSF57667">
    <property type="entry name" value="beta-beta-alpha zinc fingers"/>
    <property type="match status" value="1"/>
</dbReference>
<name>A0A0C3CM86_PILCF</name>
<dbReference type="PROSITE" id="PS00028">
    <property type="entry name" value="ZINC_FINGER_C2H2_1"/>
    <property type="match status" value="2"/>
</dbReference>
<reference evidence="8 9" key="1">
    <citation type="submission" date="2014-04" db="EMBL/GenBank/DDBJ databases">
        <authorList>
            <consortium name="DOE Joint Genome Institute"/>
            <person name="Kuo A."/>
            <person name="Tarkka M."/>
            <person name="Buscot F."/>
            <person name="Kohler A."/>
            <person name="Nagy L.G."/>
            <person name="Floudas D."/>
            <person name="Copeland A."/>
            <person name="Barry K.W."/>
            <person name="Cichocki N."/>
            <person name="Veneault-Fourrey C."/>
            <person name="LaButti K."/>
            <person name="Lindquist E.A."/>
            <person name="Lipzen A."/>
            <person name="Lundell T."/>
            <person name="Morin E."/>
            <person name="Murat C."/>
            <person name="Sun H."/>
            <person name="Tunlid A."/>
            <person name="Henrissat B."/>
            <person name="Grigoriev I.V."/>
            <person name="Hibbett D.S."/>
            <person name="Martin F."/>
            <person name="Nordberg H.P."/>
            <person name="Cantor M.N."/>
            <person name="Hua S.X."/>
        </authorList>
    </citation>
    <scope>NUCLEOTIDE SEQUENCE [LARGE SCALE GENOMIC DNA]</scope>
    <source>
        <strain evidence="8 9">F 1598</strain>
    </source>
</reference>
<dbReference type="GO" id="GO:0000978">
    <property type="term" value="F:RNA polymerase II cis-regulatory region sequence-specific DNA binding"/>
    <property type="evidence" value="ECO:0007669"/>
    <property type="project" value="TreeGrafter"/>
</dbReference>
<evidence type="ECO:0000256" key="5">
    <source>
        <dbReference type="PROSITE-ProRule" id="PRU00042"/>
    </source>
</evidence>
<keyword evidence="3 5" id="KW-0863">Zinc-finger</keyword>
<feature type="compositionally biased region" description="Polar residues" evidence="6">
    <location>
        <begin position="60"/>
        <end position="70"/>
    </location>
</feature>
<feature type="compositionally biased region" description="Polar residues" evidence="6">
    <location>
        <begin position="334"/>
        <end position="349"/>
    </location>
</feature>
<proteinExistence type="predicted"/>
<sequence length="349" mass="40070">MSTQAQTPTPARTLSVFNAPTATFMWPGFQPSSQMNTAPKIYVDYNHKRPSSADRHLPSHTWSTAPSSNIRAFPEEPKTSLPQKRRPSRDLPIPEPTPMSAILEPFKSIKLPCFSKRTLINSSRRRIHIADQQKVTAPESRSRRHGKEPFHVEPQSGSQTAFGSRDYPTHREDEPKHTLEEAYANESEQEPFQVEPTITRSTSKSEEEWEGFAQLIKLPDGTPKWQCHWRTMDDGIEVNCGYVSKKQLVKRHVETTHLKYRPFICDVCGKKFPQKTSLDTHMHGHTGATPHQCRFPDCDLSFKDPARRHRHMVDEHGYVPRQSQRRHRSGPGPSETSEFESMTPWTVEE</sequence>
<organism evidence="8 9">
    <name type="scientific">Piloderma croceum (strain F 1598)</name>
    <dbReference type="NCBI Taxonomy" id="765440"/>
    <lineage>
        <taxon>Eukaryota</taxon>
        <taxon>Fungi</taxon>
        <taxon>Dikarya</taxon>
        <taxon>Basidiomycota</taxon>
        <taxon>Agaricomycotina</taxon>
        <taxon>Agaricomycetes</taxon>
        <taxon>Agaricomycetidae</taxon>
        <taxon>Atheliales</taxon>
        <taxon>Atheliaceae</taxon>
        <taxon>Piloderma</taxon>
    </lineage>
</organism>
<dbReference type="InterPro" id="IPR013087">
    <property type="entry name" value="Znf_C2H2_type"/>
</dbReference>
<keyword evidence="1" id="KW-0479">Metal-binding</keyword>
<protein>
    <recommendedName>
        <fullName evidence="7">C2H2-type domain-containing protein</fullName>
    </recommendedName>
</protein>
<evidence type="ECO:0000256" key="4">
    <source>
        <dbReference type="ARBA" id="ARBA00022833"/>
    </source>
</evidence>
<dbReference type="STRING" id="765440.A0A0C3CM86"/>
<dbReference type="GO" id="GO:0000981">
    <property type="term" value="F:DNA-binding transcription factor activity, RNA polymerase II-specific"/>
    <property type="evidence" value="ECO:0007669"/>
    <property type="project" value="TreeGrafter"/>
</dbReference>
<gene>
    <name evidence="8" type="ORF">PILCRDRAFT_147779</name>
</gene>
<reference evidence="9" key="2">
    <citation type="submission" date="2015-01" db="EMBL/GenBank/DDBJ databases">
        <title>Evolutionary Origins and Diversification of the Mycorrhizal Mutualists.</title>
        <authorList>
            <consortium name="DOE Joint Genome Institute"/>
            <consortium name="Mycorrhizal Genomics Consortium"/>
            <person name="Kohler A."/>
            <person name="Kuo A."/>
            <person name="Nagy L.G."/>
            <person name="Floudas D."/>
            <person name="Copeland A."/>
            <person name="Barry K.W."/>
            <person name="Cichocki N."/>
            <person name="Veneault-Fourrey C."/>
            <person name="LaButti K."/>
            <person name="Lindquist E.A."/>
            <person name="Lipzen A."/>
            <person name="Lundell T."/>
            <person name="Morin E."/>
            <person name="Murat C."/>
            <person name="Riley R."/>
            <person name="Ohm R."/>
            <person name="Sun H."/>
            <person name="Tunlid A."/>
            <person name="Henrissat B."/>
            <person name="Grigoriev I.V."/>
            <person name="Hibbett D.S."/>
            <person name="Martin F."/>
        </authorList>
    </citation>
    <scope>NUCLEOTIDE SEQUENCE [LARGE SCALE GENOMIC DNA]</scope>
    <source>
        <strain evidence="9">F 1598</strain>
    </source>
</reference>
<keyword evidence="4" id="KW-0862">Zinc</keyword>
<evidence type="ECO:0000256" key="2">
    <source>
        <dbReference type="ARBA" id="ARBA00022737"/>
    </source>
</evidence>
<keyword evidence="9" id="KW-1185">Reference proteome</keyword>
<feature type="compositionally biased region" description="Basic and acidic residues" evidence="6">
    <location>
        <begin position="167"/>
        <end position="180"/>
    </location>
</feature>
<evidence type="ECO:0000259" key="7">
    <source>
        <dbReference type="PROSITE" id="PS50157"/>
    </source>
</evidence>
<feature type="domain" description="C2H2-type" evidence="7">
    <location>
        <begin position="263"/>
        <end position="290"/>
    </location>
</feature>
<dbReference type="GO" id="GO:0008270">
    <property type="term" value="F:zinc ion binding"/>
    <property type="evidence" value="ECO:0007669"/>
    <property type="project" value="UniProtKB-KW"/>
</dbReference>
<evidence type="ECO:0000256" key="3">
    <source>
        <dbReference type="ARBA" id="ARBA00022771"/>
    </source>
</evidence>
<dbReference type="PANTHER" id="PTHR46105:SF28">
    <property type="entry name" value="ZINC FINGER PROTEIN 37-LIKE"/>
    <property type="match status" value="1"/>
</dbReference>